<dbReference type="SUPFAM" id="SSF56219">
    <property type="entry name" value="DNase I-like"/>
    <property type="match status" value="1"/>
</dbReference>
<evidence type="ECO:0000313" key="4">
    <source>
        <dbReference type="Proteomes" id="UP000788993"/>
    </source>
</evidence>
<organism evidence="3 4">
    <name type="scientific">Ogataea polymorpha</name>
    <dbReference type="NCBI Taxonomy" id="460523"/>
    <lineage>
        <taxon>Eukaryota</taxon>
        <taxon>Fungi</taxon>
        <taxon>Dikarya</taxon>
        <taxon>Ascomycota</taxon>
        <taxon>Saccharomycotina</taxon>
        <taxon>Pichiomycetes</taxon>
        <taxon>Pichiales</taxon>
        <taxon>Pichiaceae</taxon>
        <taxon>Ogataea</taxon>
    </lineage>
</organism>
<proteinExistence type="predicted"/>
<comment type="caution">
    <text evidence="3">The sequence shown here is derived from an EMBL/GenBank/DDBJ whole genome shotgun (WGS) entry which is preliminary data.</text>
</comment>
<dbReference type="PANTHER" id="PTHR11200:SF275">
    <property type="entry name" value="LD06095P"/>
    <property type="match status" value="1"/>
</dbReference>
<evidence type="ECO:0000259" key="2">
    <source>
        <dbReference type="SMART" id="SM00128"/>
    </source>
</evidence>
<dbReference type="Pfam" id="PF22669">
    <property type="entry name" value="Exo_endo_phos2"/>
    <property type="match status" value="1"/>
</dbReference>
<dbReference type="InterPro" id="IPR000300">
    <property type="entry name" value="IPPc"/>
</dbReference>
<dbReference type="AlphaFoldDB" id="A0A9P8PDM1"/>
<keyword evidence="1" id="KW-0472">Membrane</keyword>
<dbReference type="GO" id="GO:0046856">
    <property type="term" value="P:phosphatidylinositol dephosphorylation"/>
    <property type="evidence" value="ECO:0007669"/>
    <property type="project" value="InterPro"/>
</dbReference>
<feature type="domain" description="Inositol polyphosphate-related phosphatase" evidence="2">
    <location>
        <begin position="1"/>
        <end position="317"/>
    </location>
</feature>
<name>A0A9P8PDM1_9ASCO</name>
<dbReference type="PANTHER" id="PTHR11200">
    <property type="entry name" value="INOSITOL 5-PHOSPHATASE"/>
    <property type="match status" value="1"/>
</dbReference>
<sequence>MSLSLFLFTYNCGKKTPIVPEFGEDIANLIEQSDGRVPDLLVFGFQEIASISEGTSPYTINIKLLALSNLLLDSLVAKTQINFEVIEINHVGNVGIILISPYKSKCRKVRRSANVPLGYFITNIKGATGLRVTYEAEYGKTTELTFVVAHLAANEGVKYLMRRNADLDSILHGLSFQDGFGMHKPNSHCFIMGDLNYRKTGAYHFAANSDEERSGMELDELNIMRSSGRILWGFKEPEIKFLPTYKFKTGTSTYNYKRTPSWCDRILYLDYKGLEEDLMGLDEPKERVIKYDAARLIKLSDHVPVYLRIDVPLEAPMSLINSKGYLMDKFTHLSNNEIDLKPRKRWNYYRAMANYNDNILSFVFYLVLTTKGRIILAIWCFIVYLIFHGHILFT</sequence>
<reference evidence="3" key="2">
    <citation type="submission" date="2021-01" db="EMBL/GenBank/DDBJ databases">
        <authorList>
            <person name="Schikora-Tamarit M.A."/>
        </authorList>
    </citation>
    <scope>NUCLEOTIDE SEQUENCE</scope>
    <source>
        <strain evidence="3">NCAIM Y.01608</strain>
    </source>
</reference>
<reference evidence="3" key="1">
    <citation type="journal article" date="2021" name="Open Biol.">
        <title>Shared evolutionary footprints suggest mitochondrial oxidative damage underlies multiple complex I losses in fungi.</title>
        <authorList>
            <person name="Schikora-Tamarit M.A."/>
            <person name="Marcet-Houben M."/>
            <person name="Nosek J."/>
            <person name="Gabaldon T."/>
        </authorList>
    </citation>
    <scope>NUCLEOTIDE SEQUENCE</scope>
    <source>
        <strain evidence="3">NCAIM Y.01608</strain>
    </source>
</reference>
<keyword evidence="1" id="KW-0812">Transmembrane</keyword>
<dbReference type="OrthoDB" id="62798at2759"/>
<evidence type="ECO:0000313" key="3">
    <source>
        <dbReference type="EMBL" id="KAH3669922.1"/>
    </source>
</evidence>
<dbReference type="SMART" id="SM00128">
    <property type="entry name" value="IPPc"/>
    <property type="match status" value="1"/>
</dbReference>
<protein>
    <recommendedName>
        <fullName evidence="2">Inositol polyphosphate-related phosphatase domain-containing protein</fullName>
    </recommendedName>
</protein>
<feature type="transmembrane region" description="Helical" evidence="1">
    <location>
        <begin position="374"/>
        <end position="393"/>
    </location>
</feature>
<dbReference type="InterPro" id="IPR046985">
    <property type="entry name" value="IP5"/>
</dbReference>
<gene>
    <name evidence="3" type="ORF">OGATHE_002734</name>
</gene>
<keyword evidence="1" id="KW-1133">Transmembrane helix</keyword>
<dbReference type="Proteomes" id="UP000788993">
    <property type="component" value="Unassembled WGS sequence"/>
</dbReference>
<evidence type="ECO:0000256" key="1">
    <source>
        <dbReference type="SAM" id="Phobius"/>
    </source>
</evidence>
<dbReference type="Gene3D" id="3.60.10.10">
    <property type="entry name" value="Endonuclease/exonuclease/phosphatase"/>
    <property type="match status" value="1"/>
</dbReference>
<dbReference type="GO" id="GO:0004439">
    <property type="term" value="F:phosphatidylinositol-4,5-bisphosphate 5-phosphatase activity"/>
    <property type="evidence" value="ECO:0007669"/>
    <property type="project" value="TreeGrafter"/>
</dbReference>
<dbReference type="EMBL" id="JAEUBD010000983">
    <property type="protein sequence ID" value="KAH3669922.1"/>
    <property type="molecule type" value="Genomic_DNA"/>
</dbReference>
<keyword evidence="4" id="KW-1185">Reference proteome</keyword>
<accession>A0A9P8PDM1</accession>
<dbReference type="InterPro" id="IPR036691">
    <property type="entry name" value="Endo/exonu/phosph_ase_sf"/>
</dbReference>